<name>A0AAE5ZP74_CUPNH</name>
<accession>A0AAE5ZP74</accession>
<dbReference type="Proteomes" id="UP000296079">
    <property type="component" value="Plasmid pHG1"/>
</dbReference>
<dbReference type="EMBL" id="CP039289">
    <property type="protein sequence ID" value="QCC05420.1"/>
    <property type="molecule type" value="Genomic_DNA"/>
</dbReference>
<keyword evidence="2" id="KW-0614">Plasmid</keyword>
<evidence type="ECO:0000259" key="1">
    <source>
        <dbReference type="Pfam" id="PF18754"/>
    </source>
</evidence>
<dbReference type="AlphaFoldDB" id="A0AAE5ZP74"/>
<geneLocation type="plasmid" evidence="3">
    <name>phg1</name>
</geneLocation>
<reference evidence="2 3" key="1">
    <citation type="submission" date="2019-04" db="EMBL/GenBank/DDBJ databases">
        <title>Long-read de novo sequencing of Cupriavidus necator H16.</title>
        <authorList>
            <person name="Little G.T."/>
            <person name="Ehsaan M."/>
            <person name="Arenas-Lopez C."/>
            <person name="Jawed K."/>
            <person name="Winzer K."/>
            <person name="Kovacs K."/>
            <person name="Malys N."/>
            <person name="Minton N.P."/>
        </authorList>
    </citation>
    <scope>NUCLEOTIDE SEQUENCE [LARGE SCALE GENOMIC DNA]</scope>
    <source>
        <strain evidence="2 3">H16</strain>
        <plasmid evidence="3">phg1</plasmid>
    </source>
</reference>
<gene>
    <name evidence="2" type="ORF">E6A55_33035</name>
</gene>
<proteinExistence type="predicted"/>
<dbReference type="RefSeq" id="WP_136227936.1">
    <property type="nucleotide sequence ID" value="NC_005241.1"/>
</dbReference>
<evidence type="ECO:0000313" key="3">
    <source>
        <dbReference type="Proteomes" id="UP000296079"/>
    </source>
</evidence>
<dbReference type="InterPro" id="IPR041135">
    <property type="entry name" value="Nmad3"/>
</dbReference>
<sequence length="230" mass="25249">MRYTGFLSKMSETKILFLRVGIDRGCGGRLSPIEADRSFEYVPIPEGAPVHNALRYGDIPSRRGSTLAQVIGLDAPAHYDPEFVTYSYGEPSHPKRSQLLTLNRGDYLVFYAGFQGDGITTGTCCVIGYFVVHAVHAMSPELPWPPAISSHLNNAHFRRVQREDKLVVVEGDKESSKLLERAIPISDGIQQIVPSVADTVGFSGSVKRAIGRWVPATHVGATVSWLHAME</sequence>
<feature type="domain" description="Nucleotide modification associated" evidence="1">
    <location>
        <begin position="14"/>
        <end position="187"/>
    </location>
</feature>
<dbReference type="Pfam" id="PF18754">
    <property type="entry name" value="Nmad3"/>
    <property type="match status" value="1"/>
</dbReference>
<protein>
    <recommendedName>
        <fullName evidence="1">Nucleotide modification associated domain-containing protein</fullName>
    </recommendedName>
</protein>
<organism evidence="2 3">
    <name type="scientific">Cupriavidus necator (strain ATCC 17699 / DSM 428 / KCTC 22496 / NCIMB 10442 / H16 / Stanier 337)</name>
    <name type="common">Ralstonia eutropha</name>
    <dbReference type="NCBI Taxonomy" id="381666"/>
    <lineage>
        <taxon>Bacteria</taxon>
        <taxon>Pseudomonadati</taxon>
        <taxon>Pseudomonadota</taxon>
        <taxon>Betaproteobacteria</taxon>
        <taxon>Burkholderiales</taxon>
        <taxon>Burkholderiaceae</taxon>
        <taxon>Cupriavidus</taxon>
    </lineage>
</organism>
<evidence type="ECO:0000313" key="2">
    <source>
        <dbReference type="EMBL" id="QCC05420.1"/>
    </source>
</evidence>